<evidence type="ECO:0000256" key="2">
    <source>
        <dbReference type="ARBA" id="ARBA00008899"/>
    </source>
</evidence>
<keyword evidence="8" id="KW-0449">Lipoprotein</keyword>
<dbReference type="KEGG" id="fes:HER31_09845"/>
<dbReference type="Proteomes" id="UP000501602">
    <property type="component" value="Chromosome"/>
</dbReference>
<gene>
    <name evidence="9" type="ORF">HER31_09845</name>
</gene>
<dbReference type="Gene3D" id="3.40.50.10610">
    <property type="entry name" value="ABC-type transport auxiliary lipoprotein component"/>
    <property type="match status" value="1"/>
</dbReference>
<evidence type="ECO:0000256" key="7">
    <source>
        <dbReference type="ARBA" id="ARBA00023139"/>
    </source>
</evidence>
<evidence type="ECO:0000256" key="4">
    <source>
        <dbReference type="ARBA" id="ARBA00022475"/>
    </source>
</evidence>
<sequence length="253" mass="27880">MRLVIAALLGSLLINGCALVPKPEFAIEPAKIDPPSELILSLQQAETPQYPIPVAVYAFRDQTGQYKPQENVSSFSTAVTQGATSMLTQVLLDTHWFNPVEREGLQNLLTERKIIRQGLPKDSSEMKNLSDARLLFEGGIVAYDTDFETGGIGMEYYGIGASELFRKDQVTLYLRAVDVQTGNILMSVSATKNIFSQELRAGFMRYVSLNRLAEAEAGYSTNEPVQICVKQALEVAVHEIIKQGIAKGFWTAS</sequence>
<comment type="similarity">
    <text evidence="2">Belongs to the CsgG family.</text>
</comment>
<evidence type="ECO:0000256" key="8">
    <source>
        <dbReference type="ARBA" id="ARBA00023288"/>
    </source>
</evidence>
<dbReference type="InterPro" id="IPR005534">
    <property type="entry name" value="Curli_assmbl/transp-comp_CsgG"/>
</dbReference>
<name>A0A6H1UH81_9GAMM</name>
<dbReference type="AlphaFoldDB" id="A0A6H1UH81"/>
<evidence type="ECO:0000256" key="6">
    <source>
        <dbReference type="ARBA" id="ARBA00023136"/>
    </source>
</evidence>
<dbReference type="GO" id="GO:0030288">
    <property type="term" value="C:outer membrane-bounded periplasmic space"/>
    <property type="evidence" value="ECO:0007669"/>
    <property type="project" value="InterPro"/>
</dbReference>
<reference evidence="9 10" key="1">
    <citation type="submission" date="2020-04" db="EMBL/GenBank/DDBJ databases">
        <title>Ferrimonas sp. S7 isolated from sea water.</title>
        <authorList>
            <person name="Bae S.S."/>
            <person name="Baek K."/>
        </authorList>
    </citation>
    <scope>NUCLEOTIDE SEQUENCE [LARGE SCALE GENOMIC DNA]</scope>
    <source>
        <strain evidence="9 10">S7</strain>
    </source>
</reference>
<evidence type="ECO:0000256" key="3">
    <source>
        <dbReference type="ARBA" id="ARBA00014028"/>
    </source>
</evidence>
<dbReference type="Pfam" id="PF03783">
    <property type="entry name" value="CsgG"/>
    <property type="match status" value="1"/>
</dbReference>
<evidence type="ECO:0000256" key="1">
    <source>
        <dbReference type="ARBA" id="ARBA00003989"/>
    </source>
</evidence>
<dbReference type="PANTHER" id="PTHR41164">
    <property type="entry name" value="CURLI PRODUCTION ASSEMBLY/TRANSPORT COMPONENT CSGG"/>
    <property type="match status" value="1"/>
</dbReference>
<keyword evidence="4" id="KW-1003">Cell membrane</keyword>
<organism evidence="9 10">
    <name type="scientific">Ferrimonas lipolytica</name>
    <dbReference type="NCBI Taxonomy" id="2724191"/>
    <lineage>
        <taxon>Bacteria</taxon>
        <taxon>Pseudomonadati</taxon>
        <taxon>Pseudomonadota</taxon>
        <taxon>Gammaproteobacteria</taxon>
        <taxon>Alteromonadales</taxon>
        <taxon>Ferrimonadaceae</taxon>
        <taxon>Ferrimonas</taxon>
    </lineage>
</organism>
<accession>A0A6H1UH81</accession>
<comment type="function">
    <text evidence="1">May be involved in the biogenesis of curli organelles.</text>
</comment>
<dbReference type="PANTHER" id="PTHR41164:SF1">
    <property type="entry name" value="CURLI PRODUCTION ASSEMBLY_TRANSPORT COMPONENT CSGG"/>
    <property type="match status" value="1"/>
</dbReference>
<dbReference type="EMBL" id="CP051180">
    <property type="protein sequence ID" value="QIZ77152.1"/>
    <property type="molecule type" value="Genomic_DNA"/>
</dbReference>
<protein>
    <recommendedName>
        <fullName evidence="3">Curli production assembly/transport component CsgG</fullName>
    </recommendedName>
</protein>
<dbReference type="RefSeq" id="WP_168660413.1">
    <property type="nucleotide sequence ID" value="NZ_CP051180.1"/>
</dbReference>
<keyword evidence="10" id="KW-1185">Reference proteome</keyword>
<evidence type="ECO:0000313" key="9">
    <source>
        <dbReference type="EMBL" id="QIZ77152.1"/>
    </source>
</evidence>
<keyword evidence="7" id="KW-0564">Palmitate</keyword>
<proteinExistence type="inferred from homology"/>
<evidence type="ECO:0000256" key="5">
    <source>
        <dbReference type="ARBA" id="ARBA00022729"/>
    </source>
</evidence>
<keyword evidence="6" id="KW-0472">Membrane</keyword>
<keyword evidence="5" id="KW-0732">Signal</keyword>
<evidence type="ECO:0000313" key="10">
    <source>
        <dbReference type="Proteomes" id="UP000501602"/>
    </source>
</evidence>